<evidence type="ECO:0000256" key="1">
    <source>
        <dbReference type="SAM" id="MobiDB-lite"/>
    </source>
</evidence>
<proteinExistence type="predicted"/>
<comment type="caution">
    <text evidence="2">The sequence shown here is derived from an EMBL/GenBank/DDBJ whole genome shotgun (WGS) entry which is preliminary data.</text>
</comment>
<accession>A0ABN9SWZ9</accession>
<gene>
    <name evidence="2" type="ORF">PCOR1329_LOCUS33359</name>
</gene>
<keyword evidence="3" id="KW-1185">Reference proteome</keyword>
<feature type="region of interest" description="Disordered" evidence="1">
    <location>
        <begin position="57"/>
        <end position="113"/>
    </location>
</feature>
<feature type="compositionally biased region" description="Basic and acidic residues" evidence="1">
    <location>
        <begin position="71"/>
        <end position="82"/>
    </location>
</feature>
<dbReference type="EMBL" id="CAUYUJ010014002">
    <property type="protein sequence ID" value="CAK0837067.1"/>
    <property type="molecule type" value="Genomic_DNA"/>
</dbReference>
<sequence length="113" mass="11781">MLGRLADVKLGDTGARQFMGQPLHSSAGAYRGSVAAANTESLICSIRARALSATDLAGAGRLPPPQPPCRQSEHLRWAKQVREQQGASSGGPQPPPRVPAPRALPAGGQILLR</sequence>
<name>A0ABN9SWZ9_9DINO</name>
<evidence type="ECO:0000313" key="2">
    <source>
        <dbReference type="EMBL" id="CAK0837067.1"/>
    </source>
</evidence>
<evidence type="ECO:0000313" key="3">
    <source>
        <dbReference type="Proteomes" id="UP001189429"/>
    </source>
</evidence>
<organism evidence="2 3">
    <name type="scientific">Prorocentrum cordatum</name>
    <dbReference type="NCBI Taxonomy" id="2364126"/>
    <lineage>
        <taxon>Eukaryota</taxon>
        <taxon>Sar</taxon>
        <taxon>Alveolata</taxon>
        <taxon>Dinophyceae</taxon>
        <taxon>Prorocentrales</taxon>
        <taxon>Prorocentraceae</taxon>
        <taxon>Prorocentrum</taxon>
    </lineage>
</organism>
<protein>
    <submittedName>
        <fullName evidence="2">Uncharacterized protein</fullName>
    </submittedName>
</protein>
<dbReference type="Proteomes" id="UP001189429">
    <property type="component" value="Unassembled WGS sequence"/>
</dbReference>
<feature type="compositionally biased region" description="Low complexity" evidence="1">
    <location>
        <begin position="100"/>
        <end position="113"/>
    </location>
</feature>
<reference evidence="2" key="1">
    <citation type="submission" date="2023-10" db="EMBL/GenBank/DDBJ databases">
        <authorList>
            <person name="Chen Y."/>
            <person name="Shah S."/>
            <person name="Dougan E. K."/>
            <person name="Thang M."/>
            <person name="Chan C."/>
        </authorList>
    </citation>
    <scope>NUCLEOTIDE SEQUENCE [LARGE SCALE GENOMIC DNA]</scope>
</reference>